<sequence>MLADDHLFFLNVKLCYGKLVLVDACIRGFLSFKRHHILGHNLVDLLRRHSRAFDKAYNDLMREFTDCNEFDNLPFGFRANSWLISLATSNSPLTFPHCPVEDETWEGNGGG</sequence>
<dbReference type="AlphaFoldDB" id="A0AAD3SD50"/>
<evidence type="ECO:0000313" key="1">
    <source>
        <dbReference type="EMBL" id="GMH08857.1"/>
    </source>
</evidence>
<dbReference type="InterPro" id="IPR027523">
    <property type="entry name" value="CLU_prot"/>
</dbReference>
<dbReference type="EMBL" id="BSYO01000008">
    <property type="protein sequence ID" value="GMH08857.1"/>
    <property type="molecule type" value="Genomic_DNA"/>
</dbReference>
<gene>
    <name evidence="1" type="ORF">Nepgr_010697</name>
</gene>
<dbReference type="PANTHER" id="PTHR12601">
    <property type="entry name" value="EUKARYOTIC TRANSLATION INITIATION FACTOR 3 SUBUNIT EIF-3"/>
    <property type="match status" value="1"/>
</dbReference>
<keyword evidence="2" id="KW-1185">Reference proteome</keyword>
<comment type="caution">
    <text evidence="1">The sequence shown here is derived from an EMBL/GenBank/DDBJ whole genome shotgun (WGS) entry which is preliminary data.</text>
</comment>
<organism evidence="1 2">
    <name type="scientific">Nepenthes gracilis</name>
    <name type="common">Slender pitcher plant</name>
    <dbReference type="NCBI Taxonomy" id="150966"/>
    <lineage>
        <taxon>Eukaryota</taxon>
        <taxon>Viridiplantae</taxon>
        <taxon>Streptophyta</taxon>
        <taxon>Embryophyta</taxon>
        <taxon>Tracheophyta</taxon>
        <taxon>Spermatophyta</taxon>
        <taxon>Magnoliopsida</taxon>
        <taxon>eudicotyledons</taxon>
        <taxon>Gunneridae</taxon>
        <taxon>Pentapetalae</taxon>
        <taxon>Caryophyllales</taxon>
        <taxon>Nepenthaceae</taxon>
        <taxon>Nepenthes</taxon>
    </lineage>
</organism>
<dbReference type="Proteomes" id="UP001279734">
    <property type="component" value="Unassembled WGS sequence"/>
</dbReference>
<accession>A0AAD3SD50</accession>
<protein>
    <submittedName>
        <fullName evidence="1">Uncharacterized protein</fullName>
    </submittedName>
</protein>
<dbReference type="PANTHER" id="PTHR12601:SF17">
    <property type="entry name" value="PROTEIN REDUCED CHLOROPLAST COVERAGE 1"/>
    <property type="match status" value="1"/>
</dbReference>
<dbReference type="InterPro" id="IPR023231">
    <property type="entry name" value="GSKIP_dom_sf"/>
</dbReference>
<reference evidence="1" key="1">
    <citation type="submission" date="2023-05" db="EMBL/GenBank/DDBJ databases">
        <title>Nepenthes gracilis genome sequencing.</title>
        <authorList>
            <person name="Fukushima K."/>
        </authorList>
    </citation>
    <scope>NUCLEOTIDE SEQUENCE</scope>
    <source>
        <strain evidence="1">SING2019-196</strain>
    </source>
</reference>
<name>A0AAD3SD50_NEPGR</name>
<dbReference type="GO" id="GO:0005737">
    <property type="term" value="C:cytoplasm"/>
    <property type="evidence" value="ECO:0007669"/>
    <property type="project" value="TreeGrafter"/>
</dbReference>
<evidence type="ECO:0000313" key="2">
    <source>
        <dbReference type="Proteomes" id="UP001279734"/>
    </source>
</evidence>
<dbReference type="SUPFAM" id="SSF103107">
    <property type="entry name" value="Hypothetical protein c14orf129, hspc210"/>
    <property type="match status" value="1"/>
</dbReference>
<proteinExistence type="predicted"/>